<feature type="region of interest" description="Disordered" evidence="1">
    <location>
        <begin position="213"/>
        <end position="233"/>
    </location>
</feature>
<dbReference type="Pfam" id="PF07683">
    <property type="entry name" value="CobW_C"/>
    <property type="match status" value="1"/>
</dbReference>
<evidence type="ECO:0000256" key="1">
    <source>
        <dbReference type="SAM" id="MobiDB-lite"/>
    </source>
</evidence>
<evidence type="ECO:0000313" key="3">
    <source>
        <dbReference type="EMBL" id="BBY50830.1"/>
    </source>
</evidence>
<dbReference type="NCBIfam" id="NF047431">
    <property type="entry name" value="hiber_recruit"/>
    <property type="match status" value="1"/>
</dbReference>
<protein>
    <recommendedName>
        <fullName evidence="2">CobW C-terminal domain-containing protein</fullName>
    </recommendedName>
</protein>
<geneLocation type="plasmid" evidence="4">
    <name>pjcm18538 dna</name>
</geneLocation>
<evidence type="ECO:0000259" key="2">
    <source>
        <dbReference type="SMART" id="SM00833"/>
    </source>
</evidence>
<evidence type="ECO:0000313" key="4">
    <source>
        <dbReference type="Proteomes" id="UP000467428"/>
    </source>
</evidence>
<dbReference type="SMART" id="SM00833">
    <property type="entry name" value="CobW_C"/>
    <property type="match status" value="1"/>
</dbReference>
<dbReference type="Gene3D" id="3.40.50.300">
    <property type="entry name" value="P-loop containing nucleotide triphosphate hydrolases"/>
    <property type="match status" value="1"/>
</dbReference>
<dbReference type="InterPro" id="IPR011629">
    <property type="entry name" value="CobW-like_C"/>
</dbReference>
<sequence length="404" mass="43829">MVRTPLLLVAGQGDTEAATRVLTRTPGTLVVEHRFDGHVVRRTVTTRDHGNMSTGTTTAETILELAHGCVACTVRNDLLVLLRVLHRRSDVGRIVVRLGPWLEPEPIAWAINHVRVRVGPGFTDGPAARDVEIAAVITCVDATTWLPQALSDDELPDGRTVAQVVVGQAEFADALVLTSPDPRTLDVLRRLAPRARITVGVDRLELGLSHLEPDARRGRSDDPHGPLLAGQPSLRTDGDVSLLEFNADRPFHPHRLHDAVDALLDGVVRTRGRLWLASRPDHAMWLESAGGGLRVSSAGKWLAAMTARERPYADPERAAMADLMWQDEFGDRHTSMAVLVCGAEPAEVHGALAAALLTDEEMAAPKEWSQYGDPFGDWHADPCGHEPSTPTDVPVRGTGEGESR</sequence>
<gene>
    <name evidence="3" type="ORF">MARA_42980</name>
</gene>
<proteinExistence type="predicted"/>
<name>A0A7I7S312_9MYCO</name>
<dbReference type="AlphaFoldDB" id="A0A7I7S312"/>
<dbReference type="KEGG" id="marz:MARA_42980"/>
<dbReference type="InterPro" id="IPR003495">
    <property type="entry name" value="CobW/HypB/UreG_nucleotide-bd"/>
</dbReference>
<dbReference type="EMBL" id="AP022593">
    <property type="protein sequence ID" value="BBY50830.1"/>
    <property type="molecule type" value="Genomic_DNA"/>
</dbReference>
<dbReference type="PANTHER" id="PTHR43603">
    <property type="entry name" value="COBW DOMAIN-CONTAINING PROTEIN DDB_G0274527"/>
    <property type="match status" value="1"/>
</dbReference>
<dbReference type="InterPro" id="IPR027417">
    <property type="entry name" value="P-loop_NTPase"/>
</dbReference>
<accession>A0A7I7S312</accession>
<reference evidence="3 4" key="1">
    <citation type="journal article" date="2019" name="Emerg. Microbes Infect.">
        <title>Comprehensive subspecies identification of 175 nontuberculous mycobacteria species based on 7547 genomic profiles.</title>
        <authorList>
            <person name="Matsumoto Y."/>
            <person name="Kinjo T."/>
            <person name="Motooka D."/>
            <person name="Nabeya D."/>
            <person name="Jung N."/>
            <person name="Uechi K."/>
            <person name="Horii T."/>
            <person name="Iida T."/>
            <person name="Fujita J."/>
            <person name="Nakamura S."/>
        </authorList>
    </citation>
    <scope>NUCLEOTIDE SEQUENCE [LARGE SCALE GENOMIC DNA]</scope>
    <source>
        <strain evidence="3 4">JCM 18538</strain>
    </source>
</reference>
<feature type="region of interest" description="Disordered" evidence="1">
    <location>
        <begin position="367"/>
        <end position="404"/>
    </location>
</feature>
<keyword evidence="4" id="KW-1185">Reference proteome</keyword>
<organism evidence="3 4">
    <name type="scientific">Mycolicibacterium arabiense</name>
    <dbReference type="NCBI Taxonomy" id="1286181"/>
    <lineage>
        <taxon>Bacteria</taxon>
        <taxon>Bacillati</taxon>
        <taxon>Actinomycetota</taxon>
        <taxon>Actinomycetes</taxon>
        <taxon>Mycobacteriales</taxon>
        <taxon>Mycobacteriaceae</taxon>
        <taxon>Mycolicibacterium</taxon>
    </lineage>
</organism>
<dbReference type="SUPFAM" id="SSF90002">
    <property type="entry name" value="Hypothetical protein YjiA, C-terminal domain"/>
    <property type="match status" value="1"/>
</dbReference>
<feature type="compositionally biased region" description="Basic and acidic residues" evidence="1">
    <location>
        <begin position="213"/>
        <end position="224"/>
    </location>
</feature>
<feature type="domain" description="CobW C-terminal" evidence="2">
    <location>
        <begin position="240"/>
        <end position="356"/>
    </location>
</feature>
<dbReference type="InterPro" id="IPR051927">
    <property type="entry name" value="Zn_Chap_cDPG_Synth"/>
</dbReference>
<dbReference type="PANTHER" id="PTHR43603:SF1">
    <property type="entry name" value="ZINC-REGULATED GTPASE METALLOPROTEIN ACTIVATOR 1"/>
    <property type="match status" value="1"/>
</dbReference>
<dbReference type="Pfam" id="PF02492">
    <property type="entry name" value="cobW"/>
    <property type="match status" value="1"/>
</dbReference>
<dbReference type="Proteomes" id="UP000467428">
    <property type="component" value="Chromosome"/>
</dbReference>